<keyword evidence="2" id="KW-0812">Transmembrane</keyword>
<gene>
    <name evidence="4" type="ORF">VNE69_02202</name>
</gene>
<dbReference type="PROSITE" id="PS51257">
    <property type="entry name" value="PROKAR_LIPOPROTEIN"/>
    <property type="match status" value="1"/>
</dbReference>
<protein>
    <submittedName>
        <fullName evidence="4">Spore wall protein 4</fullName>
    </submittedName>
</protein>
<keyword evidence="3" id="KW-0732">Signal</keyword>
<dbReference type="AlphaFoldDB" id="A0AAX4J9U7"/>
<dbReference type="KEGG" id="vnx:VNE69_02202"/>
<evidence type="ECO:0000256" key="2">
    <source>
        <dbReference type="SAM" id="Phobius"/>
    </source>
</evidence>
<dbReference type="EMBL" id="CP142727">
    <property type="protein sequence ID" value="WUR02681.1"/>
    <property type="molecule type" value="Genomic_DNA"/>
</dbReference>
<evidence type="ECO:0000313" key="4">
    <source>
        <dbReference type="EMBL" id="WUR02681.1"/>
    </source>
</evidence>
<name>A0AAX4J9U7_9MICR</name>
<feature type="transmembrane region" description="Helical" evidence="2">
    <location>
        <begin position="453"/>
        <end position="473"/>
    </location>
</feature>
<feature type="region of interest" description="Disordered" evidence="1">
    <location>
        <begin position="422"/>
        <end position="446"/>
    </location>
</feature>
<organism evidence="4 5">
    <name type="scientific">Vairimorpha necatrix</name>
    <dbReference type="NCBI Taxonomy" id="6039"/>
    <lineage>
        <taxon>Eukaryota</taxon>
        <taxon>Fungi</taxon>
        <taxon>Fungi incertae sedis</taxon>
        <taxon>Microsporidia</taxon>
        <taxon>Nosematidae</taxon>
        <taxon>Vairimorpha</taxon>
    </lineage>
</organism>
<evidence type="ECO:0000256" key="1">
    <source>
        <dbReference type="SAM" id="MobiDB-lite"/>
    </source>
</evidence>
<evidence type="ECO:0000256" key="3">
    <source>
        <dbReference type="SAM" id="SignalP"/>
    </source>
</evidence>
<accession>A0AAX4J9U7</accession>
<keyword evidence="2" id="KW-0472">Membrane</keyword>
<dbReference type="GeneID" id="90540492"/>
<dbReference type="RefSeq" id="XP_065328826.1">
    <property type="nucleotide sequence ID" value="XM_065472754.1"/>
</dbReference>
<proteinExistence type="predicted"/>
<feature type="chain" id="PRO_5043433130" evidence="3">
    <location>
        <begin position="22"/>
        <end position="474"/>
    </location>
</feature>
<feature type="compositionally biased region" description="Basic and acidic residues" evidence="1">
    <location>
        <begin position="422"/>
        <end position="444"/>
    </location>
</feature>
<keyword evidence="5" id="KW-1185">Reference proteome</keyword>
<sequence length="474" mass="52863">MYMRKIPLILTLISFITCSCPCPSDKNSPDNYSIKNLYKISIAQQNADGTAFDPATSFSYNIPGFCYKYFDDEDLLIIHYNSVGKRRTAKIIIESRDNHVPTLVSLIAPTDLKDNIAIENTTDADTGFIRFTLGITVLDSAGEGNIKIRFLSTVDINVVSPATDNTYTLSSEYFNEVGQNVTLTAYPLNNVNSHCNTVKWFNHTKCYIKKAFEKKCISEDMIFRLCAHYNAELCRQREAACARKLRQLCCLEKKCESSSSCNDSSEDCYENKEPCHKPVEVSHCEISPEAIYKSVSICTLFNLYVSNKLQTPQFHDLVKNCYELNVELSLEVVVSILTKFLGGVKYEDSNVYDCIVLANTFNIESCSSSYLNSVYGNKCNDGHFKILSDLCKVDLAVRADINVSTTKVQSITPLKSCKKVKKDDCKDDDKPEDSSDKGDDDKKGGSVFSTKKVAISIGIVVVAVAVAYSVSFLL</sequence>
<reference evidence="4" key="1">
    <citation type="journal article" date="2024" name="BMC Genomics">
        <title>Functional annotation of a divergent genome using sequence and structure-based similarity.</title>
        <authorList>
            <person name="Svedberg D."/>
            <person name="Winiger R.R."/>
            <person name="Berg A."/>
            <person name="Sharma H."/>
            <person name="Tellgren-Roth C."/>
            <person name="Debrunner-Vossbrinck B.A."/>
            <person name="Vossbrinck C.R."/>
            <person name="Barandun J."/>
        </authorList>
    </citation>
    <scope>NUCLEOTIDE SEQUENCE</scope>
    <source>
        <strain evidence="4">Illinois isolate</strain>
    </source>
</reference>
<dbReference type="Proteomes" id="UP001334084">
    <property type="component" value="Chromosome 2"/>
</dbReference>
<keyword evidence="2" id="KW-1133">Transmembrane helix</keyword>
<feature type="signal peptide" evidence="3">
    <location>
        <begin position="1"/>
        <end position="21"/>
    </location>
</feature>
<evidence type="ECO:0000313" key="5">
    <source>
        <dbReference type="Proteomes" id="UP001334084"/>
    </source>
</evidence>